<proteinExistence type="predicted"/>
<sequence length="370" mass="42890">MRNNAAKNIIFSLFLLAIAIVPLMLAIQHFERLKEKEVTWSFYSFAPTLTSEKAKDFLEKNKQKELKDLVIWKEIPQEQVSNKTLSRSENAEVILSIGKVALLFPEPILFQGKEKEQCVISTFLARKLFGMTEVVGEKVAYRGKEFKIGGVFASSEPLCILPATAFQEERLDTITLAKSEKLSAKTIGNKLSIALNFSGQQLPLGFLVNLAVIFLLLPMLILIVYLLRFTQKLEKDTIRFFLLLLVFLLLFFHILSQSLSFSLDALPPKWGDFDFYEKLWEELKIALDLFVKMPKRTIEVAFLKEFLFITLFSWVSLFAMIPFCSRIEKMEVKRIDIKRVRKNLAEYLRLAVRKMREIIQIVKEKVRFLE</sequence>
<evidence type="ECO:0000313" key="2">
    <source>
        <dbReference type="EMBL" id="SKA08513.1"/>
    </source>
</evidence>
<accession>A0A1T4QXP4</accession>
<evidence type="ECO:0008006" key="4">
    <source>
        <dbReference type="Google" id="ProtNLM"/>
    </source>
</evidence>
<evidence type="ECO:0000256" key="1">
    <source>
        <dbReference type="SAM" id="Phobius"/>
    </source>
</evidence>
<dbReference type="OrthoDB" id="1864188at2"/>
<name>A0A1T4QXP4_9ENTE</name>
<feature type="transmembrane region" description="Helical" evidence="1">
    <location>
        <begin position="206"/>
        <end position="228"/>
    </location>
</feature>
<protein>
    <recommendedName>
        <fullName evidence="4">MacB-like periplasmic core domain-containing protein</fullName>
    </recommendedName>
</protein>
<dbReference type="EMBL" id="FUXI01000035">
    <property type="protein sequence ID" value="SKA08513.1"/>
    <property type="molecule type" value="Genomic_DNA"/>
</dbReference>
<keyword evidence="3" id="KW-1185">Reference proteome</keyword>
<keyword evidence="1" id="KW-0812">Transmembrane</keyword>
<dbReference type="AlphaFoldDB" id="A0A1T4QXP4"/>
<feature type="transmembrane region" description="Helical" evidence="1">
    <location>
        <begin position="306"/>
        <end position="324"/>
    </location>
</feature>
<gene>
    <name evidence="2" type="ORF">SAMN02745116_02363</name>
</gene>
<keyword evidence="1" id="KW-1133">Transmembrane helix</keyword>
<dbReference type="STRING" id="263852.SAMN02745116_02363"/>
<evidence type="ECO:0000313" key="3">
    <source>
        <dbReference type="Proteomes" id="UP000190328"/>
    </source>
</evidence>
<keyword evidence="1" id="KW-0472">Membrane</keyword>
<feature type="transmembrane region" description="Helical" evidence="1">
    <location>
        <begin position="240"/>
        <end position="259"/>
    </location>
</feature>
<dbReference type="Proteomes" id="UP000190328">
    <property type="component" value="Unassembled WGS sequence"/>
</dbReference>
<organism evidence="2 3">
    <name type="scientific">Pilibacter termitis</name>
    <dbReference type="NCBI Taxonomy" id="263852"/>
    <lineage>
        <taxon>Bacteria</taxon>
        <taxon>Bacillati</taxon>
        <taxon>Bacillota</taxon>
        <taxon>Bacilli</taxon>
        <taxon>Lactobacillales</taxon>
        <taxon>Enterococcaceae</taxon>
        <taxon>Pilibacter</taxon>
    </lineage>
</organism>
<dbReference type="RefSeq" id="WP_078808261.1">
    <property type="nucleotide sequence ID" value="NZ_FUXI01000035.1"/>
</dbReference>
<reference evidence="2 3" key="1">
    <citation type="submission" date="2017-02" db="EMBL/GenBank/DDBJ databases">
        <authorList>
            <person name="Peterson S.W."/>
        </authorList>
    </citation>
    <scope>NUCLEOTIDE SEQUENCE [LARGE SCALE GENOMIC DNA]</scope>
    <source>
        <strain evidence="2 3">ATCC BAA-1030</strain>
    </source>
</reference>